<gene>
    <name evidence="14" type="ORF">B0I36DRAFT_331623</name>
</gene>
<evidence type="ECO:0000256" key="7">
    <source>
        <dbReference type="ARBA" id="ARBA00023277"/>
    </source>
</evidence>
<dbReference type="RefSeq" id="XP_046008107.1">
    <property type="nucleotide sequence ID" value="XM_046155006.1"/>
</dbReference>
<comment type="cofactor">
    <cofactor evidence="1">
        <name>Cu(2+)</name>
        <dbReference type="ChEBI" id="CHEBI:29036"/>
    </cofactor>
</comment>
<evidence type="ECO:0000256" key="5">
    <source>
        <dbReference type="ARBA" id="ARBA00023001"/>
    </source>
</evidence>
<evidence type="ECO:0000256" key="12">
    <source>
        <dbReference type="SAM" id="SignalP"/>
    </source>
</evidence>
<keyword evidence="6" id="KW-1015">Disulfide bond</keyword>
<dbReference type="PANTHER" id="PTHR33353">
    <property type="entry name" value="PUTATIVE (AFU_ORTHOLOGUE AFUA_1G12560)-RELATED"/>
    <property type="match status" value="1"/>
</dbReference>
<evidence type="ECO:0000256" key="11">
    <source>
        <dbReference type="ARBA" id="ARBA00047174"/>
    </source>
</evidence>
<proteinExistence type="inferred from homology"/>
<reference evidence="14" key="1">
    <citation type="journal article" date="2021" name="Nat. Commun.">
        <title>Genetic determinants of endophytism in the Arabidopsis root mycobiome.</title>
        <authorList>
            <person name="Mesny F."/>
            <person name="Miyauchi S."/>
            <person name="Thiergart T."/>
            <person name="Pickel B."/>
            <person name="Atanasova L."/>
            <person name="Karlsson M."/>
            <person name="Huettel B."/>
            <person name="Barry K.W."/>
            <person name="Haridas S."/>
            <person name="Chen C."/>
            <person name="Bauer D."/>
            <person name="Andreopoulos W."/>
            <person name="Pangilinan J."/>
            <person name="LaButti K."/>
            <person name="Riley R."/>
            <person name="Lipzen A."/>
            <person name="Clum A."/>
            <person name="Drula E."/>
            <person name="Henrissat B."/>
            <person name="Kohler A."/>
            <person name="Grigoriev I.V."/>
            <person name="Martin F.M."/>
            <person name="Hacquard S."/>
        </authorList>
    </citation>
    <scope>NUCLEOTIDE SEQUENCE</scope>
    <source>
        <strain evidence="14">MPI-CAGE-CH-0230</strain>
    </source>
</reference>
<evidence type="ECO:0000313" key="14">
    <source>
        <dbReference type="EMBL" id="KAH7024559.1"/>
    </source>
</evidence>
<comment type="catalytic activity">
    <reaction evidence="10">
        <text>[(1-&gt;4)-beta-D-glucosyl]n+m + reduced acceptor + O2 = 4-dehydro-beta-D-glucosyl-[(1-&gt;4)-beta-D-glucosyl]n-1 + [(1-&gt;4)-beta-D-glucosyl]m + acceptor + H2O.</text>
        <dbReference type="EC" id="1.14.99.56"/>
    </reaction>
</comment>
<dbReference type="Gene3D" id="2.70.50.70">
    <property type="match status" value="1"/>
</dbReference>
<dbReference type="InterPro" id="IPR049892">
    <property type="entry name" value="AA9"/>
</dbReference>
<keyword evidence="4 12" id="KW-0732">Signal</keyword>
<dbReference type="PANTHER" id="PTHR33353:SF34">
    <property type="entry name" value="ENDO-BETA-1,4-GLUCANASE D"/>
    <property type="match status" value="1"/>
</dbReference>
<feature type="domain" description="Auxiliary Activity family 9 catalytic" evidence="13">
    <location>
        <begin position="21"/>
        <end position="235"/>
    </location>
</feature>
<keyword evidence="15" id="KW-1185">Reference proteome</keyword>
<comment type="caution">
    <text evidence="14">The sequence shown here is derived from an EMBL/GenBank/DDBJ whole genome shotgun (WGS) entry which is preliminary data.</text>
</comment>
<dbReference type="Proteomes" id="UP000756346">
    <property type="component" value="Unassembled WGS sequence"/>
</dbReference>
<evidence type="ECO:0000256" key="8">
    <source>
        <dbReference type="ARBA" id="ARBA00023326"/>
    </source>
</evidence>
<keyword evidence="3" id="KW-0964">Secreted</keyword>
<dbReference type="GO" id="GO:0005576">
    <property type="term" value="C:extracellular region"/>
    <property type="evidence" value="ECO:0007669"/>
    <property type="project" value="UniProtKB-SubCell"/>
</dbReference>
<evidence type="ECO:0000256" key="1">
    <source>
        <dbReference type="ARBA" id="ARBA00001973"/>
    </source>
</evidence>
<evidence type="ECO:0000313" key="15">
    <source>
        <dbReference type="Proteomes" id="UP000756346"/>
    </source>
</evidence>
<dbReference type="GeneID" id="70184552"/>
<evidence type="ECO:0000256" key="3">
    <source>
        <dbReference type="ARBA" id="ARBA00022525"/>
    </source>
</evidence>
<keyword evidence="7" id="KW-0119">Carbohydrate metabolism</keyword>
<dbReference type="AlphaFoldDB" id="A0A9P8XXU5"/>
<dbReference type="InterPro" id="IPR005103">
    <property type="entry name" value="AA9_LPMO"/>
</dbReference>
<organism evidence="14 15">
    <name type="scientific">Microdochium trichocladiopsis</name>
    <dbReference type="NCBI Taxonomy" id="1682393"/>
    <lineage>
        <taxon>Eukaryota</taxon>
        <taxon>Fungi</taxon>
        <taxon>Dikarya</taxon>
        <taxon>Ascomycota</taxon>
        <taxon>Pezizomycotina</taxon>
        <taxon>Sordariomycetes</taxon>
        <taxon>Xylariomycetidae</taxon>
        <taxon>Xylariales</taxon>
        <taxon>Microdochiaceae</taxon>
        <taxon>Microdochium</taxon>
    </lineage>
</organism>
<dbReference type="EC" id="1.14.99.56" evidence="11"/>
<evidence type="ECO:0000256" key="4">
    <source>
        <dbReference type="ARBA" id="ARBA00022729"/>
    </source>
</evidence>
<dbReference type="GO" id="GO:0016787">
    <property type="term" value="F:hydrolase activity"/>
    <property type="evidence" value="ECO:0007669"/>
    <property type="project" value="UniProtKB-KW"/>
</dbReference>
<accession>A0A9P8XXU5</accession>
<dbReference type="CDD" id="cd21175">
    <property type="entry name" value="LPMO_AA9"/>
    <property type="match status" value="1"/>
</dbReference>
<keyword evidence="14" id="KW-0378">Hydrolase</keyword>
<keyword evidence="5" id="KW-0136">Cellulose degradation</keyword>
<protein>
    <recommendedName>
        <fullName evidence="11">lytic cellulose monooxygenase (C4-dehydrogenating)</fullName>
        <ecNumber evidence="11">1.14.99.56</ecNumber>
    </recommendedName>
</protein>
<dbReference type="Pfam" id="PF03443">
    <property type="entry name" value="AA9"/>
    <property type="match status" value="1"/>
</dbReference>
<comment type="subcellular location">
    <subcellularLocation>
        <location evidence="2">Secreted</location>
    </subcellularLocation>
</comment>
<evidence type="ECO:0000259" key="13">
    <source>
        <dbReference type="Pfam" id="PF03443"/>
    </source>
</evidence>
<evidence type="ECO:0000256" key="2">
    <source>
        <dbReference type="ARBA" id="ARBA00004613"/>
    </source>
</evidence>
<evidence type="ECO:0000256" key="6">
    <source>
        <dbReference type="ARBA" id="ARBA00023157"/>
    </source>
</evidence>
<dbReference type="GO" id="GO:0030245">
    <property type="term" value="P:cellulose catabolic process"/>
    <property type="evidence" value="ECO:0007669"/>
    <property type="project" value="UniProtKB-KW"/>
</dbReference>
<feature type="signal peptide" evidence="12">
    <location>
        <begin position="1"/>
        <end position="20"/>
    </location>
</feature>
<sequence length="248" mass="25918">MRCSLTLAAAAASLVSLVEGHGYVTGTKVNGVWTEAQNPNWFYVSTSPATAGWKALNQDNGFVEPASFGSADINCHKSAKTNTKFVSANAGDTVTVYWNTWPDSHKGPINNYLAPVSSFASATPGSLSWTKISQTGYISGSNPGNWATDTLIASNFSSTVKIPAKLKAGNYVLRHEIIALHAAGSDNGAQAYPQCVNIVVGGSGSVSLPGGTPGTSLYKRNDPGILFSLYGSFNSYPYPGPAVWTGAN</sequence>
<comment type="similarity">
    <text evidence="9">Belongs to the polysaccharide monooxygenase AA9 family.</text>
</comment>
<name>A0A9P8XXU5_9PEZI</name>
<evidence type="ECO:0000256" key="10">
    <source>
        <dbReference type="ARBA" id="ARBA00045077"/>
    </source>
</evidence>
<dbReference type="EMBL" id="JAGTJQ010000009">
    <property type="protein sequence ID" value="KAH7024559.1"/>
    <property type="molecule type" value="Genomic_DNA"/>
</dbReference>
<feature type="chain" id="PRO_5040455761" description="lytic cellulose monooxygenase (C4-dehydrogenating)" evidence="12">
    <location>
        <begin position="21"/>
        <end position="248"/>
    </location>
</feature>
<keyword evidence="8" id="KW-0624">Polysaccharide degradation</keyword>
<evidence type="ECO:0000256" key="9">
    <source>
        <dbReference type="ARBA" id="ARBA00044502"/>
    </source>
</evidence>
<dbReference type="OrthoDB" id="4849160at2759"/>